<evidence type="ECO:0000256" key="1">
    <source>
        <dbReference type="SAM" id="SignalP"/>
    </source>
</evidence>
<evidence type="ECO:0000313" key="3">
    <source>
        <dbReference type="Proteomes" id="UP000000238"/>
    </source>
</evidence>
<protein>
    <submittedName>
        <fullName evidence="2">Uncharacterized protein conserved in bacteria</fullName>
    </submittedName>
</protein>
<dbReference type="HOGENOM" id="CLU_099457_1_0_6"/>
<dbReference type="Pfam" id="PF11736">
    <property type="entry name" value="DUF3299"/>
    <property type="match status" value="1"/>
</dbReference>
<dbReference type="Gene3D" id="2.40.50.870">
    <property type="entry name" value="Protein of unknown function (DUF3299)"/>
    <property type="match status" value="1"/>
</dbReference>
<dbReference type="InterPro" id="IPR021727">
    <property type="entry name" value="DUF3299"/>
</dbReference>
<organism evidence="2 3">
    <name type="scientific">Hahella chejuensis (strain KCTC 2396)</name>
    <dbReference type="NCBI Taxonomy" id="349521"/>
    <lineage>
        <taxon>Bacteria</taxon>
        <taxon>Pseudomonadati</taxon>
        <taxon>Pseudomonadota</taxon>
        <taxon>Gammaproteobacteria</taxon>
        <taxon>Oceanospirillales</taxon>
        <taxon>Hahellaceae</taxon>
        <taxon>Hahella</taxon>
    </lineage>
</organism>
<dbReference type="OrthoDB" id="9784998at2"/>
<dbReference type="AlphaFoldDB" id="Q2SP68"/>
<dbReference type="EMBL" id="CP000155">
    <property type="protein sequence ID" value="ABC27556.1"/>
    <property type="molecule type" value="Genomic_DNA"/>
</dbReference>
<feature type="chain" id="PRO_5004215255" evidence="1">
    <location>
        <begin position="24"/>
        <end position="165"/>
    </location>
</feature>
<dbReference type="eggNOG" id="COG3495">
    <property type="taxonomic scope" value="Bacteria"/>
</dbReference>
<keyword evidence="3" id="KW-1185">Reference proteome</keyword>
<dbReference type="KEGG" id="hch:HCH_00655"/>
<feature type="signal peptide" evidence="1">
    <location>
        <begin position="1"/>
        <end position="23"/>
    </location>
</feature>
<dbReference type="RefSeq" id="WP_011394633.1">
    <property type="nucleotide sequence ID" value="NC_007645.1"/>
</dbReference>
<dbReference type="Proteomes" id="UP000000238">
    <property type="component" value="Chromosome"/>
</dbReference>
<name>Q2SP68_HAHCH</name>
<reference evidence="2 3" key="1">
    <citation type="journal article" date="2005" name="Nucleic Acids Res.">
        <title>Genomic blueprint of Hahella chejuensis, a marine microbe producing an algicidal agent.</title>
        <authorList>
            <person name="Jeong H."/>
            <person name="Yim J.H."/>
            <person name="Lee C."/>
            <person name="Choi S.-H."/>
            <person name="Park Y.K."/>
            <person name="Yoon S.H."/>
            <person name="Hur C.-G."/>
            <person name="Kang H.-Y."/>
            <person name="Kim D."/>
            <person name="Lee H.H."/>
            <person name="Park K.H."/>
            <person name="Park S.-H."/>
            <person name="Park H.-S."/>
            <person name="Lee H.K."/>
            <person name="Oh T.K."/>
            <person name="Kim J.F."/>
        </authorList>
    </citation>
    <scope>NUCLEOTIDE SEQUENCE [LARGE SCALE GENOMIC DNA]</scope>
    <source>
        <strain evidence="2 3">KCTC 2396</strain>
    </source>
</reference>
<proteinExistence type="predicted"/>
<dbReference type="STRING" id="349521.HCH_00655"/>
<gene>
    <name evidence="2" type="ordered locus">HCH_00655</name>
</gene>
<evidence type="ECO:0000313" key="2">
    <source>
        <dbReference type="EMBL" id="ABC27556.1"/>
    </source>
</evidence>
<keyword evidence="1" id="KW-0732">Signal</keyword>
<sequence length="165" mass="17899">MNRLLSTLIALVFSSLLSGGVLAESFKTVQWQDLIPKSAQQTTVSGTVEHGQIAMEPQPQANAPIVPELNKQKVRIAGFAVPLEGDESGVTEFLLVPYMGACIHVPPPPSNQIVYVKANKKPLPLDYLYDAFWVSGAISVEAVSSELAESGYSMQADAFEPYQYN</sequence>
<accession>Q2SP68</accession>